<evidence type="ECO:0000313" key="7">
    <source>
        <dbReference type="EMBL" id="EJX09142.1"/>
    </source>
</evidence>
<name>J9GME4_9ZZZZ</name>
<evidence type="ECO:0000256" key="2">
    <source>
        <dbReference type="ARBA" id="ARBA00022603"/>
    </source>
</evidence>
<dbReference type="PANTHER" id="PTHR47739:SF1">
    <property type="entry name" value="TRNA1(VAL) (ADENINE(37)-N6)-METHYLTRANSFERASE"/>
    <property type="match status" value="1"/>
</dbReference>
<dbReference type="InterPro" id="IPR022882">
    <property type="entry name" value="tRNA_adenine-N6_MeTrfase"/>
</dbReference>
<dbReference type="AlphaFoldDB" id="J9GME4"/>
<protein>
    <submittedName>
        <fullName evidence="7">Enzyme</fullName>
    </submittedName>
</protein>
<keyword evidence="4" id="KW-0949">S-adenosyl-L-methionine</keyword>
<dbReference type="EMBL" id="AMCI01000452">
    <property type="protein sequence ID" value="EJX09142.1"/>
    <property type="molecule type" value="Genomic_DNA"/>
</dbReference>
<dbReference type="PRINTS" id="PR00507">
    <property type="entry name" value="N12N6MTFRASE"/>
</dbReference>
<keyword evidence="3" id="KW-0808">Transferase</keyword>
<dbReference type="GO" id="GO:0016430">
    <property type="term" value="F:tRNA (adenine-N6)-methyltransferase activity"/>
    <property type="evidence" value="ECO:0007669"/>
    <property type="project" value="InterPro"/>
</dbReference>
<keyword evidence="1" id="KW-0963">Cytoplasm</keyword>
<sequence>MPKLNALARQFHYYYLFLKRFCIFFNFKHQIKSKMANLFFQFKQFVVWHDKCGMKVGTDGVLLGAWASVSPAGSILDIGTGTGLVALMLAQRSPSDVFITALEIDSEAAVQASENVERSPWKERITVKEADFRTFRDGQFDVIVSNPPYFTDSLLCPNQQRSRARHNNSLTYEELIEGVSQLLSPAGVFSVVIPMNVANRMTKLAALKGLYPVRQLLVKTKPDAAPKRTLIAFSFSQGECKVEELLTEVARHQYSSEYIALTRDFYLKM</sequence>
<dbReference type="CDD" id="cd02440">
    <property type="entry name" value="AdoMet_MTases"/>
    <property type="match status" value="1"/>
</dbReference>
<dbReference type="Gene3D" id="3.40.50.150">
    <property type="entry name" value="Vaccinia Virus protein VP39"/>
    <property type="match status" value="1"/>
</dbReference>
<dbReference type="HAMAP" id="MF_01872">
    <property type="entry name" value="tRNA_methyltr_YfiC"/>
    <property type="match status" value="1"/>
</dbReference>
<dbReference type="Pfam" id="PF05175">
    <property type="entry name" value="MTS"/>
    <property type="match status" value="1"/>
</dbReference>
<dbReference type="GO" id="GO:0032259">
    <property type="term" value="P:methylation"/>
    <property type="evidence" value="ECO:0007669"/>
    <property type="project" value="UniProtKB-KW"/>
</dbReference>
<evidence type="ECO:0000259" key="6">
    <source>
        <dbReference type="Pfam" id="PF05175"/>
    </source>
</evidence>
<organism evidence="7">
    <name type="scientific">gut metagenome</name>
    <dbReference type="NCBI Taxonomy" id="749906"/>
    <lineage>
        <taxon>unclassified sequences</taxon>
        <taxon>metagenomes</taxon>
        <taxon>organismal metagenomes</taxon>
    </lineage>
</organism>
<evidence type="ECO:0000256" key="1">
    <source>
        <dbReference type="ARBA" id="ARBA00022490"/>
    </source>
</evidence>
<dbReference type="InterPro" id="IPR007848">
    <property type="entry name" value="Small_mtfrase_dom"/>
</dbReference>
<proteinExistence type="inferred from homology"/>
<dbReference type="InterPro" id="IPR029063">
    <property type="entry name" value="SAM-dependent_MTases_sf"/>
</dbReference>
<evidence type="ECO:0000256" key="5">
    <source>
        <dbReference type="ARBA" id="ARBA00022694"/>
    </source>
</evidence>
<evidence type="ECO:0000256" key="3">
    <source>
        <dbReference type="ARBA" id="ARBA00022679"/>
    </source>
</evidence>
<reference evidence="7" key="1">
    <citation type="journal article" date="2012" name="PLoS ONE">
        <title>Gene sets for utilization of primary and secondary nutrition supplies in the distal gut of endangered iberian lynx.</title>
        <authorList>
            <person name="Alcaide M."/>
            <person name="Messina E."/>
            <person name="Richter M."/>
            <person name="Bargiela R."/>
            <person name="Peplies J."/>
            <person name="Huws S.A."/>
            <person name="Newbold C.J."/>
            <person name="Golyshin P.N."/>
            <person name="Simon M.A."/>
            <person name="Lopez G."/>
            <person name="Yakimov M.M."/>
            <person name="Ferrer M."/>
        </authorList>
    </citation>
    <scope>NUCLEOTIDE SEQUENCE</scope>
</reference>
<keyword evidence="5" id="KW-0819">tRNA processing</keyword>
<dbReference type="InterPro" id="IPR050210">
    <property type="entry name" value="tRNA_Adenine-N(6)_MTase"/>
</dbReference>
<evidence type="ECO:0000256" key="4">
    <source>
        <dbReference type="ARBA" id="ARBA00022691"/>
    </source>
</evidence>
<gene>
    <name evidence="7" type="ORF">EVA_02731</name>
</gene>
<dbReference type="GO" id="GO:0003676">
    <property type="term" value="F:nucleic acid binding"/>
    <property type="evidence" value="ECO:0007669"/>
    <property type="project" value="InterPro"/>
</dbReference>
<accession>J9GME4</accession>
<dbReference type="InterPro" id="IPR002052">
    <property type="entry name" value="DNA_methylase_N6_adenine_CS"/>
</dbReference>
<comment type="caution">
    <text evidence="7">The sequence shown here is derived from an EMBL/GenBank/DDBJ whole genome shotgun (WGS) entry which is preliminary data.</text>
</comment>
<dbReference type="GO" id="GO:0008033">
    <property type="term" value="P:tRNA processing"/>
    <property type="evidence" value="ECO:0007669"/>
    <property type="project" value="UniProtKB-KW"/>
</dbReference>
<dbReference type="PANTHER" id="PTHR47739">
    <property type="entry name" value="TRNA1(VAL) (ADENINE(37)-N6)-METHYLTRANSFERASE"/>
    <property type="match status" value="1"/>
</dbReference>
<keyword evidence="2" id="KW-0489">Methyltransferase</keyword>
<feature type="domain" description="Methyltransferase small" evidence="6">
    <location>
        <begin position="71"/>
        <end position="193"/>
    </location>
</feature>
<dbReference type="SUPFAM" id="SSF53335">
    <property type="entry name" value="S-adenosyl-L-methionine-dependent methyltransferases"/>
    <property type="match status" value="1"/>
</dbReference>
<dbReference type="PROSITE" id="PS00092">
    <property type="entry name" value="N6_MTASE"/>
    <property type="match status" value="1"/>
</dbReference>